<dbReference type="GO" id="GO:0005886">
    <property type="term" value="C:plasma membrane"/>
    <property type="evidence" value="ECO:0007669"/>
    <property type="project" value="UniProtKB-SubCell"/>
</dbReference>
<sequence>MSATSDRLGEDYGERDDRGRPATEAERPGGLGERPPAGRPGSGLARDEAPGGPVRDGTSRRGGRKGGGRGDRPMVPPASFGSYYGKPIVKAPVWHHDIAAYLFTGGLAAGSSLLAAAGDLSGRPALGRAGRLAALGAVTASAYFLIHDLGRPARFHHMLRVAKPTSPMSVGTWVLTAFGPAAGVAAIAEGAPLLPERGVLGLVRRLLPPLGAAGQVGAALTAPALATYTAVLLSDTSTPSWHAAYEELPFVFAGSALASGAAVGLLAAPCDQAGPARRMAVCGAALELYGAHRVETTKGLLSEPYRTGRAGRLLRAGRALTAAGVAGALLGRRSRVASALSGLSLLAASLATRFGIFEGGMASAKDPKYVVVPQRERLQRRAESGDAGGS</sequence>
<evidence type="ECO:0000313" key="8">
    <source>
        <dbReference type="EMBL" id="GIJ04501.1"/>
    </source>
</evidence>
<accession>A0A8J3Y9J1</accession>
<keyword evidence="9" id="KW-1185">Reference proteome</keyword>
<evidence type="ECO:0000256" key="7">
    <source>
        <dbReference type="SAM" id="MobiDB-lite"/>
    </source>
</evidence>
<keyword evidence="3" id="KW-1003">Cell membrane</keyword>
<feature type="region of interest" description="Disordered" evidence="7">
    <location>
        <begin position="1"/>
        <end position="77"/>
    </location>
</feature>
<keyword evidence="5" id="KW-1133">Transmembrane helix</keyword>
<evidence type="ECO:0000313" key="9">
    <source>
        <dbReference type="Proteomes" id="UP000652013"/>
    </source>
</evidence>
<dbReference type="Proteomes" id="UP000652013">
    <property type="component" value="Unassembled WGS sequence"/>
</dbReference>
<organism evidence="8 9">
    <name type="scientific">Spirilliplanes yamanashiensis</name>
    <dbReference type="NCBI Taxonomy" id="42233"/>
    <lineage>
        <taxon>Bacteria</taxon>
        <taxon>Bacillati</taxon>
        <taxon>Actinomycetota</taxon>
        <taxon>Actinomycetes</taxon>
        <taxon>Micromonosporales</taxon>
        <taxon>Micromonosporaceae</taxon>
        <taxon>Spirilliplanes</taxon>
    </lineage>
</organism>
<gene>
    <name evidence="8" type="ORF">Sya03_38530</name>
</gene>
<comment type="similarity">
    <text evidence="2">Belongs to the NrfD family.</text>
</comment>
<dbReference type="InterPro" id="IPR005614">
    <property type="entry name" value="NrfD-like"/>
</dbReference>
<dbReference type="AlphaFoldDB" id="A0A8J3Y9J1"/>
<dbReference type="InterPro" id="IPR052049">
    <property type="entry name" value="Electron_transfer_protein"/>
</dbReference>
<keyword evidence="6" id="KW-0472">Membrane</keyword>
<dbReference type="PANTHER" id="PTHR34856:SF2">
    <property type="entry name" value="PROTEIN NRFD"/>
    <property type="match status" value="1"/>
</dbReference>
<proteinExistence type="inferred from homology"/>
<dbReference type="Gene3D" id="1.20.1630.10">
    <property type="entry name" value="Formate dehydrogenase/DMSO reductase domain"/>
    <property type="match status" value="1"/>
</dbReference>
<dbReference type="Pfam" id="PF03916">
    <property type="entry name" value="NrfD"/>
    <property type="match status" value="1"/>
</dbReference>
<feature type="compositionally biased region" description="Basic and acidic residues" evidence="7">
    <location>
        <begin position="7"/>
        <end position="27"/>
    </location>
</feature>
<evidence type="ECO:0000256" key="3">
    <source>
        <dbReference type="ARBA" id="ARBA00022475"/>
    </source>
</evidence>
<evidence type="ECO:0000256" key="2">
    <source>
        <dbReference type="ARBA" id="ARBA00008929"/>
    </source>
</evidence>
<protein>
    <submittedName>
        <fullName evidence="8">Polysulfide reductase</fullName>
    </submittedName>
</protein>
<evidence type="ECO:0000256" key="4">
    <source>
        <dbReference type="ARBA" id="ARBA00022692"/>
    </source>
</evidence>
<name>A0A8J3Y9J1_9ACTN</name>
<keyword evidence="4" id="KW-0812">Transmembrane</keyword>
<evidence type="ECO:0000256" key="6">
    <source>
        <dbReference type="ARBA" id="ARBA00023136"/>
    </source>
</evidence>
<dbReference type="EMBL" id="BOOY01000028">
    <property type="protein sequence ID" value="GIJ04501.1"/>
    <property type="molecule type" value="Genomic_DNA"/>
</dbReference>
<dbReference type="PANTHER" id="PTHR34856">
    <property type="entry name" value="PROTEIN NRFD"/>
    <property type="match status" value="1"/>
</dbReference>
<evidence type="ECO:0000256" key="5">
    <source>
        <dbReference type="ARBA" id="ARBA00022989"/>
    </source>
</evidence>
<evidence type="ECO:0000256" key="1">
    <source>
        <dbReference type="ARBA" id="ARBA00004651"/>
    </source>
</evidence>
<comment type="subcellular location">
    <subcellularLocation>
        <location evidence="1">Cell membrane</location>
        <topology evidence="1">Multi-pass membrane protein</topology>
    </subcellularLocation>
</comment>
<comment type="caution">
    <text evidence="8">The sequence shown here is derived from an EMBL/GenBank/DDBJ whole genome shotgun (WGS) entry which is preliminary data.</text>
</comment>
<reference evidence="8" key="1">
    <citation type="submission" date="2021-01" db="EMBL/GenBank/DDBJ databases">
        <title>Whole genome shotgun sequence of Spirilliplanes yamanashiensis NBRC 15828.</title>
        <authorList>
            <person name="Komaki H."/>
            <person name="Tamura T."/>
        </authorList>
    </citation>
    <scope>NUCLEOTIDE SEQUENCE</scope>
    <source>
        <strain evidence="8">NBRC 15828</strain>
    </source>
</reference>